<proteinExistence type="predicted"/>
<accession>A0ABY6LBQ4</accession>
<evidence type="ECO:0000313" key="2">
    <source>
        <dbReference type="Proteomes" id="UP001235939"/>
    </source>
</evidence>
<dbReference type="InterPro" id="IPR005312">
    <property type="entry name" value="DUF1759"/>
</dbReference>
<sequence length="257" mass="29697">MKGATLSKDASACDVHQGVQGARTEIKKEVKKADLEKILHRFKTHNEKLLILKMRMEEALLRESVSEDTFTAKYESVCVYEYNFSNIMTDYEALVKKDDVSIISGAAVMNYRLPNLEFKKFGGELREWITFWSQFSTIDRDPQMPPETKFQYLFQATAENSEAREAVEIFLPSADNYPKVIDYFKTRFEEDDMLVEIYVRDLLRNVLQNMRAEGKTSVVKFYDRLETQLRALETLGVARVCGYAVPTGRISATREHP</sequence>
<name>A0ABY6LBQ4_9ARAC</name>
<dbReference type="Pfam" id="PF03564">
    <property type="entry name" value="DUF1759"/>
    <property type="match status" value="1"/>
</dbReference>
<dbReference type="EMBL" id="CP092878">
    <property type="protein sequence ID" value="UYV78603.1"/>
    <property type="molecule type" value="Genomic_DNA"/>
</dbReference>
<gene>
    <name evidence="1" type="ORF">LAZ67_16002115</name>
</gene>
<reference evidence="1 2" key="1">
    <citation type="submission" date="2022-01" db="EMBL/GenBank/DDBJ databases">
        <title>A chromosomal length assembly of Cordylochernes scorpioides.</title>
        <authorList>
            <person name="Zeh D."/>
            <person name="Zeh J."/>
        </authorList>
    </citation>
    <scope>NUCLEOTIDE SEQUENCE [LARGE SCALE GENOMIC DNA]</scope>
    <source>
        <strain evidence="1">IN4F17</strain>
        <tissue evidence="1">Whole Body</tissue>
    </source>
</reference>
<organism evidence="1 2">
    <name type="scientific">Cordylochernes scorpioides</name>
    <dbReference type="NCBI Taxonomy" id="51811"/>
    <lineage>
        <taxon>Eukaryota</taxon>
        <taxon>Metazoa</taxon>
        <taxon>Ecdysozoa</taxon>
        <taxon>Arthropoda</taxon>
        <taxon>Chelicerata</taxon>
        <taxon>Arachnida</taxon>
        <taxon>Pseudoscorpiones</taxon>
        <taxon>Cheliferoidea</taxon>
        <taxon>Chernetidae</taxon>
        <taxon>Cordylochernes</taxon>
    </lineage>
</organism>
<keyword evidence="2" id="KW-1185">Reference proteome</keyword>
<dbReference type="Proteomes" id="UP001235939">
    <property type="component" value="Chromosome 16"/>
</dbReference>
<evidence type="ECO:0000313" key="1">
    <source>
        <dbReference type="EMBL" id="UYV78603.1"/>
    </source>
</evidence>
<protein>
    <submittedName>
        <fullName evidence="1">Uncharacterized protein</fullName>
    </submittedName>
</protein>